<evidence type="ECO:0000313" key="2">
    <source>
        <dbReference type="Proteomes" id="UP000008514"/>
    </source>
</evidence>
<dbReference type="HOGENOM" id="CLU_1785307_0_0_10"/>
<reference evidence="1" key="1">
    <citation type="submission" date="2006-03" db="EMBL/GenBank/DDBJ databases">
        <authorList>
            <person name="Bowman J."/>
            <person name="Ferriera S."/>
            <person name="Johnson J."/>
            <person name="Kravitz S."/>
            <person name="Halpern A."/>
            <person name="Remington K."/>
            <person name="Beeson K."/>
            <person name="Tran B."/>
            <person name="Rogers Y.-H."/>
            <person name="Friedman R."/>
            <person name="Venter J.C."/>
        </authorList>
    </citation>
    <scope>NUCLEOTIDE SEQUENCE [LARGE SCALE GENOMIC DNA]</scope>
    <source>
        <strain evidence="1">ATCC 700755</strain>
    </source>
</reference>
<keyword evidence="2" id="KW-1185">Reference proteome</keyword>
<dbReference type="KEGG" id="ptq:P700755_000266"/>
<dbReference type="AlphaFoldDB" id="K4IA54"/>
<evidence type="ECO:0000313" key="1">
    <source>
        <dbReference type="EMBL" id="AFU67309.1"/>
    </source>
</evidence>
<proteinExistence type="predicted"/>
<gene>
    <name evidence="1" type="ordered locus">P700755_000266</name>
</gene>
<dbReference type="EMBL" id="CP003879">
    <property type="protein sequence ID" value="AFU67309.1"/>
    <property type="molecule type" value="Genomic_DNA"/>
</dbReference>
<accession>K4IA54</accession>
<sequence>MLKIGIDSSVAKCSFRMTLSKCHSDREVFFFDEESLSHSDREVFFFDEESFFQHVTFMFSTGKDSSVAKKLLQNDSGVLSFRQRSFLLRRGIFMLLIGIDSSVAKSSFRMTAAFCHSDREVFCFDEESLCFRQSKILQSRKALSE</sequence>
<reference evidence="1" key="2">
    <citation type="submission" date="2012-09" db="EMBL/GenBank/DDBJ databases">
        <title>The complete sequence of Psychroflexus torquis an extreme psychrophile from sea-ice that is stimulated by light.</title>
        <authorList>
            <person name="Feng S."/>
            <person name="Powell S.M."/>
            <person name="Bowman J.P."/>
        </authorList>
    </citation>
    <scope>NUCLEOTIDE SEQUENCE [LARGE SCALE GENOMIC DNA]</scope>
    <source>
        <strain evidence="1">ATCC 700755</strain>
    </source>
</reference>
<organism evidence="1 2">
    <name type="scientific">Psychroflexus torquis (strain ATCC 700755 / CIP 106069 / ACAM 623)</name>
    <dbReference type="NCBI Taxonomy" id="313595"/>
    <lineage>
        <taxon>Bacteria</taxon>
        <taxon>Pseudomonadati</taxon>
        <taxon>Bacteroidota</taxon>
        <taxon>Flavobacteriia</taxon>
        <taxon>Flavobacteriales</taxon>
        <taxon>Flavobacteriaceae</taxon>
        <taxon>Psychroflexus</taxon>
    </lineage>
</organism>
<dbReference type="Proteomes" id="UP000008514">
    <property type="component" value="Chromosome"/>
</dbReference>
<protein>
    <submittedName>
        <fullName evidence="1">Uncharacterized protein</fullName>
    </submittedName>
</protein>
<name>K4IA54_PSYTT</name>